<evidence type="ECO:0000256" key="3">
    <source>
        <dbReference type="ARBA" id="ARBA00022801"/>
    </source>
</evidence>
<dbReference type="InterPro" id="IPR025657">
    <property type="entry name" value="RadC_JAB"/>
</dbReference>
<evidence type="ECO:0000256" key="4">
    <source>
        <dbReference type="ARBA" id="ARBA00022833"/>
    </source>
</evidence>
<dbReference type="PANTHER" id="PTHR30471:SF3">
    <property type="entry name" value="UPF0758 PROTEIN YEES-RELATED"/>
    <property type="match status" value="1"/>
</dbReference>
<dbReference type="GO" id="GO:0006508">
    <property type="term" value="P:proteolysis"/>
    <property type="evidence" value="ECO:0007669"/>
    <property type="project" value="UniProtKB-KW"/>
</dbReference>
<sequence length="215" mass="23192">MTGDQLPRERLLLKGPSALSDGELLAVLLRTGDGSRDVVGLSSYILSSFGGLRGLSKSSVQELMSLKGLGVAKSTAILAAIELGRRISLLALNESGDRTKISVALDEIRLFISEEDREFIIALFLDEKEGIIAREKLSYGGPDGASLDLRYLLKKAVRLDSKGLVLVHNHPNGTLDSSYEDKVLTKIVKEKTDALGLDFLGHYIVSRQGIAAVSL</sequence>
<evidence type="ECO:0000259" key="7">
    <source>
        <dbReference type="PROSITE" id="PS50249"/>
    </source>
</evidence>
<keyword evidence="5" id="KW-0482">Metalloprotease</keyword>
<dbReference type="PANTHER" id="PTHR30471">
    <property type="entry name" value="DNA REPAIR PROTEIN RADC"/>
    <property type="match status" value="1"/>
</dbReference>
<proteinExistence type="inferred from homology"/>
<evidence type="ECO:0000313" key="8">
    <source>
        <dbReference type="EMBL" id="SMG24444.1"/>
    </source>
</evidence>
<evidence type="ECO:0000256" key="6">
    <source>
        <dbReference type="RuleBase" id="RU003797"/>
    </source>
</evidence>
<dbReference type="AlphaFoldDB" id="A0A1X7JBK5"/>
<dbReference type="InterPro" id="IPR037518">
    <property type="entry name" value="MPN"/>
</dbReference>
<dbReference type="GO" id="GO:0046872">
    <property type="term" value="F:metal ion binding"/>
    <property type="evidence" value="ECO:0007669"/>
    <property type="project" value="UniProtKB-KW"/>
</dbReference>
<dbReference type="GO" id="GO:0008237">
    <property type="term" value="F:metallopeptidase activity"/>
    <property type="evidence" value="ECO:0007669"/>
    <property type="project" value="UniProtKB-KW"/>
</dbReference>
<dbReference type="InterPro" id="IPR001405">
    <property type="entry name" value="UPF0758"/>
</dbReference>
<dbReference type="STRING" id="561720.SAMN06275492_11027"/>
<reference evidence="9" key="1">
    <citation type="submission" date="2017-04" db="EMBL/GenBank/DDBJ databases">
        <authorList>
            <person name="Varghese N."/>
            <person name="Submissions S."/>
        </authorList>
    </citation>
    <scope>NUCLEOTIDE SEQUENCE [LARGE SCALE GENOMIC DNA]</scope>
    <source>
        <strain evidence="9">USBA 82</strain>
    </source>
</reference>
<organism evidence="8 9">
    <name type="scientific">Dethiosulfovibrio salsuginis</name>
    <dbReference type="NCBI Taxonomy" id="561720"/>
    <lineage>
        <taxon>Bacteria</taxon>
        <taxon>Thermotogati</taxon>
        <taxon>Synergistota</taxon>
        <taxon>Synergistia</taxon>
        <taxon>Synergistales</taxon>
        <taxon>Dethiosulfovibrionaceae</taxon>
        <taxon>Dethiosulfovibrio</taxon>
    </lineage>
</organism>
<dbReference type="InterPro" id="IPR046778">
    <property type="entry name" value="UPF0758_N"/>
</dbReference>
<feature type="domain" description="MPN" evidence="7">
    <location>
        <begin position="91"/>
        <end position="215"/>
    </location>
</feature>
<dbReference type="PROSITE" id="PS50249">
    <property type="entry name" value="MPN"/>
    <property type="match status" value="1"/>
</dbReference>
<keyword evidence="1" id="KW-0645">Protease</keyword>
<dbReference type="EMBL" id="FXBB01000010">
    <property type="protein sequence ID" value="SMG24444.1"/>
    <property type="molecule type" value="Genomic_DNA"/>
</dbReference>
<evidence type="ECO:0000313" key="9">
    <source>
        <dbReference type="Proteomes" id="UP000193355"/>
    </source>
</evidence>
<protein>
    <submittedName>
        <fullName evidence="8">DNA repair protein RadC</fullName>
    </submittedName>
</protein>
<evidence type="ECO:0000256" key="1">
    <source>
        <dbReference type="ARBA" id="ARBA00022670"/>
    </source>
</evidence>
<dbReference type="OrthoDB" id="9804482at2"/>
<keyword evidence="3" id="KW-0378">Hydrolase</keyword>
<keyword evidence="4" id="KW-0862">Zinc</keyword>
<evidence type="ECO:0000256" key="2">
    <source>
        <dbReference type="ARBA" id="ARBA00022723"/>
    </source>
</evidence>
<comment type="similarity">
    <text evidence="6">Belongs to the UPF0758 family.</text>
</comment>
<dbReference type="NCBIfam" id="TIGR00608">
    <property type="entry name" value="radc"/>
    <property type="match status" value="1"/>
</dbReference>
<keyword evidence="9" id="KW-1185">Reference proteome</keyword>
<gene>
    <name evidence="8" type="ORF">SAMN06275492_11027</name>
</gene>
<dbReference type="InterPro" id="IPR010994">
    <property type="entry name" value="RuvA_2-like"/>
</dbReference>
<dbReference type="Gene3D" id="3.40.140.10">
    <property type="entry name" value="Cytidine Deaminase, domain 2"/>
    <property type="match status" value="1"/>
</dbReference>
<accession>A0A1X7JBK5</accession>
<name>A0A1X7JBK5_9BACT</name>
<dbReference type="SUPFAM" id="SSF47781">
    <property type="entry name" value="RuvA domain 2-like"/>
    <property type="match status" value="1"/>
</dbReference>
<dbReference type="Pfam" id="PF04002">
    <property type="entry name" value="RadC"/>
    <property type="match status" value="1"/>
</dbReference>
<keyword evidence="2" id="KW-0479">Metal-binding</keyword>
<dbReference type="Pfam" id="PF20582">
    <property type="entry name" value="UPF0758_N"/>
    <property type="match status" value="1"/>
</dbReference>
<evidence type="ECO:0000256" key="5">
    <source>
        <dbReference type="ARBA" id="ARBA00023049"/>
    </source>
</evidence>
<dbReference type="Proteomes" id="UP000193355">
    <property type="component" value="Unassembled WGS sequence"/>
</dbReference>
<dbReference type="RefSeq" id="WP_085544320.1">
    <property type="nucleotide sequence ID" value="NZ_FXBB01000010.1"/>
</dbReference>